<name>A0A2M7IYK7_9BACT</name>
<dbReference type="Gene3D" id="3.40.30.10">
    <property type="entry name" value="Glutaredoxin"/>
    <property type="match status" value="1"/>
</dbReference>
<evidence type="ECO:0000313" key="2">
    <source>
        <dbReference type="EMBL" id="PIX03261.1"/>
    </source>
</evidence>
<dbReference type="EMBL" id="PFHV01000034">
    <property type="protein sequence ID" value="PIX03261.1"/>
    <property type="molecule type" value="Genomic_DNA"/>
</dbReference>
<feature type="chain" id="PRO_5014689074" evidence="1">
    <location>
        <begin position="21"/>
        <end position="127"/>
    </location>
</feature>
<dbReference type="SUPFAM" id="SSF52833">
    <property type="entry name" value="Thioredoxin-like"/>
    <property type="match status" value="1"/>
</dbReference>
<keyword evidence="1" id="KW-0732">Signal</keyword>
<feature type="signal peptide" evidence="1">
    <location>
        <begin position="1"/>
        <end position="20"/>
    </location>
</feature>
<proteinExistence type="predicted"/>
<dbReference type="InterPro" id="IPR036249">
    <property type="entry name" value="Thioredoxin-like_sf"/>
</dbReference>
<organism evidence="2 3">
    <name type="scientific">bacterium (Candidatus Gribaldobacteria) CG_4_8_14_3_um_filter_42_11</name>
    <dbReference type="NCBI Taxonomy" id="2014267"/>
    <lineage>
        <taxon>Bacteria</taxon>
        <taxon>Candidatus Gribaldobacteria</taxon>
    </lineage>
</organism>
<protein>
    <submittedName>
        <fullName evidence="2">Uncharacterized protein</fullName>
    </submittedName>
</protein>
<dbReference type="Proteomes" id="UP000230505">
    <property type="component" value="Unassembled WGS sequence"/>
</dbReference>
<comment type="caution">
    <text evidence="2">The sequence shown here is derived from an EMBL/GenBank/DDBJ whole genome shotgun (WGS) entry which is preliminary data.</text>
</comment>
<evidence type="ECO:0000256" key="1">
    <source>
        <dbReference type="SAM" id="SignalP"/>
    </source>
</evidence>
<evidence type="ECO:0000313" key="3">
    <source>
        <dbReference type="Proteomes" id="UP000230505"/>
    </source>
</evidence>
<reference evidence="3" key="1">
    <citation type="submission" date="2017-09" db="EMBL/GenBank/DDBJ databases">
        <title>Depth-based differentiation of microbial function through sediment-hosted aquifers and enrichment of novel symbionts in the deep terrestrial subsurface.</title>
        <authorList>
            <person name="Probst A.J."/>
            <person name="Ladd B."/>
            <person name="Jarett J.K."/>
            <person name="Geller-Mcgrath D.E."/>
            <person name="Sieber C.M.K."/>
            <person name="Emerson J.B."/>
            <person name="Anantharaman K."/>
            <person name="Thomas B.C."/>
            <person name="Malmstrom R."/>
            <person name="Stieglmeier M."/>
            <person name="Klingl A."/>
            <person name="Woyke T."/>
            <person name="Ryan C.M."/>
            <person name="Banfield J.F."/>
        </authorList>
    </citation>
    <scope>NUCLEOTIDE SEQUENCE [LARGE SCALE GENOMIC DNA]</scope>
</reference>
<dbReference type="AlphaFoldDB" id="A0A2M7IYK7"/>
<accession>A0A2M7IYK7</accession>
<sequence length="127" mass="14108">MKIKKHFIVCIALMALAVAGAVYFFPAKREANNNQNTSSVCQIEKMTFYYLETCEWCNKVKAEGTLEKIEGLGVKINKINAAVGPVRHKFQSVPTFVINGKVYEGYKTFEEIKGLLGCPAQESGNNP</sequence>
<gene>
    <name evidence="2" type="ORF">COZ78_01260</name>
</gene>